<sequence>MVEAAEKFKRYLQRTKNESFEREELGDEHRSVIFRSTVEVQGQYVPVGVIFDDTIYVVVRANIAPKALTDDNAYEVSNLITRLNSGNKLFKYYLAPDTSVILDACIPMTKENYSAELINMIVGVVAREIQKRHGDFMRLIWHKD</sequence>
<keyword evidence="2" id="KW-1185">Reference proteome</keyword>
<evidence type="ECO:0000313" key="1">
    <source>
        <dbReference type="EMBL" id="MEX5285763.1"/>
    </source>
</evidence>
<dbReference type="EMBL" id="JARVLH010000005">
    <property type="protein sequence ID" value="MEX5285763.1"/>
    <property type="molecule type" value="Genomic_DNA"/>
</dbReference>
<accession>A0ABV3X8E7</accession>
<organism evidence="1 2">
    <name type="scientific">Selenomonas sputigena</name>
    <dbReference type="NCBI Taxonomy" id="69823"/>
    <lineage>
        <taxon>Bacteria</taxon>
        <taxon>Bacillati</taxon>
        <taxon>Bacillota</taxon>
        <taxon>Negativicutes</taxon>
        <taxon>Selenomonadales</taxon>
        <taxon>Selenomonadaceae</taxon>
        <taxon>Selenomonas</taxon>
    </lineage>
</organism>
<evidence type="ECO:0000313" key="2">
    <source>
        <dbReference type="Proteomes" id="UP001559623"/>
    </source>
</evidence>
<dbReference type="RefSeq" id="WP_368847485.1">
    <property type="nucleotide sequence ID" value="NZ_CP194411.1"/>
</dbReference>
<comment type="caution">
    <text evidence="1">The sequence shown here is derived from an EMBL/GenBank/DDBJ whole genome shotgun (WGS) entry which is preliminary data.</text>
</comment>
<evidence type="ECO:0008006" key="3">
    <source>
        <dbReference type="Google" id="ProtNLM"/>
    </source>
</evidence>
<name>A0ABV3X8E7_9FIRM</name>
<reference evidence="1 2" key="1">
    <citation type="submission" date="2023-04" db="EMBL/GenBank/DDBJ databases">
        <title>Genome Sequence of Selenomonas sputigena ATCC 33150.</title>
        <authorList>
            <person name="Miller D.P."/>
            <person name="Anvari S."/>
            <person name="Polson S.W."/>
            <person name="Macdonald M."/>
            <person name="Mcdowell J.V."/>
        </authorList>
    </citation>
    <scope>NUCLEOTIDE SEQUENCE [LARGE SCALE GENOMIC DNA]</scope>
    <source>
        <strain evidence="1 2">ATCC 33150</strain>
    </source>
</reference>
<dbReference type="Proteomes" id="UP001559623">
    <property type="component" value="Unassembled WGS sequence"/>
</dbReference>
<gene>
    <name evidence="1" type="ORF">QCO44_08975</name>
</gene>
<protein>
    <recommendedName>
        <fullName evidence="3">Sensory transduction regulator</fullName>
    </recommendedName>
</protein>
<proteinExistence type="predicted"/>